<protein>
    <recommendedName>
        <fullName evidence="3">Ribosomal protein S21</fullName>
    </recommendedName>
</protein>
<dbReference type="GO" id="GO:0005763">
    <property type="term" value="C:mitochondrial small ribosomal subunit"/>
    <property type="evidence" value="ECO:0007669"/>
    <property type="project" value="TreeGrafter"/>
</dbReference>
<organism evidence="1 2">
    <name type="scientific">Pichia membranifaciens NRRL Y-2026</name>
    <dbReference type="NCBI Taxonomy" id="763406"/>
    <lineage>
        <taxon>Eukaryota</taxon>
        <taxon>Fungi</taxon>
        <taxon>Dikarya</taxon>
        <taxon>Ascomycota</taxon>
        <taxon>Saccharomycotina</taxon>
        <taxon>Pichiomycetes</taxon>
        <taxon>Pichiales</taxon>
        <taxon>Pichiaceae</taxon>
        <taxon>Pichia</taxon>
    </lineage>
</organism>
<keyword evidence="2" id="KW-1185">Reference proteome</keyword>
<dbReference type="InterPro" id="IPR052837">
    <property type="entry name" value="Mitoribosomal_bS21"/>
</dbReference>
<dbReference type="AlphaFoldDB" id="A0A1E3NPD4"/>
<dbReference type="PANTHER" id="PTHR41237">
    <property type="entry name" value="37S RIBOSOMAL PROTEIN MRP21, MITOCHONDRIAL"/>
    <property type="match status" value="1"/>
</dbReference>
<sequence>MFTRSVYPAVQAARFAARGNSTLSNTATTVKMVSSVKSGQNPSQTKTNNIISEALGSPSTDYSSSFFSKRSFAPLSSTEPDPYDYATRFILSDKLAGRSVSVVNRDLDRAVYQFDSLVRSNRLREVSYDQRFYTKPNKRRLAKRVANRKRVFESGIAKLFEVVKDAVRKGY</sequence>
<evidence type="ECO:0000313" key="1">
    <source>
        <dbReference type="EMBL" id="ODQ47403.1"/>
    </source>
</evidence>
<reference evidence="1 2" key="1">
    <citation type="journal article" date="2016" name="Proc. Natl. Acad. Sci. U.S.A.">
        <title>Comparative genomics of biotechnologically important yeasts.</title>
        <authorList>
            <person name="Riley R."/>
            <person name="Haridas S."/>
            <person name="Wolfe K.H."/>
            <person name="Lopes M.R."/>
            <person name="Hittinger C.T."/>
            <person name="Goeker M."/>
            <person name="Salamov A.A."/>
            <person name="Wisecaver J.H."/>
            <person name="Long T.M."/>
            <person name="Calvey C.H."/>
            <person name="Aerts A.L."/>
            <person name="Barry K.W."/>
            <person name="Choi C."/>
            <person name="Clum A."/>
            <person name="Coughlan A.Y."/>
            <person name="Deshpande S."/>
            <person name="Douglass A.P."/>
            <person name="Hanson S.J."/>
            <person name="Klenk H.-P."/>
            <person name="LaButti K.M."/>
            <person name="Lapidus A."/>
            <person name="Lindquist E.A."/>
            <person name="Lipzen A.M."/>
            <person name="Meier-Kolthoff J.P."/>
            <person name="Ohm R.A."/>
            <person name="Otillar R.P."/>
            <person name="Pangilinan J.L."/>
            <person name="Peng Y."/>
            <person name="Rokas A."/>
            <person name="Rosa C.A."/>
            <person name="Scheuner C."/>
            <person name="Sibirny A.A."/>
            <person name="Slot J.C."/>
            <person name="Stielow J.B."/>
            <person name="Sun H."/>
            <person name="Kurtzman C.P."/>
            <person name="Blackwell M."/>
            <person name="Grigoriev I.V."/>
            <person name="Jeffries T.W."/>
        </authorList>
    </citation>
    <scope>NUCLEOTIDE SEQUENCE [LARGE SCALE GENOMIC DNA]</scope>
    <source>
        <strain evidence="1 2">NRRL Y-2026</strain>
    </source>
</reference>
<accession>A0A1E3NPD4</accession>
<gene>
    <name evidence="1" type="ORF">PICMEDRAFT_15354</name>
</gene>
<evidence type="ECO:0000313" key="2">
    <source>
        <dbReference type="Proteomes" id="UP000094455"/>
    </source>
</evidence>
<proteinExistence type="predicted"/>
<dbReference type="GeneID" id="30177474"/>
<dbReference type="RefSeq" id="XP_019018516.1">
    <property type="nucleotide sequence ID" value="XM_019160787.1"/>
</dbReference>
<dbReference type="GO" id="GO:0003735">
    <property type="term" value="F:structural constituent of ribosome"/>
    <property type="evidence" value="ECO:0007669"/>
    <property type="project" value="TreeGrafter"/>
</dbReference>
<dbReference type="Proteomes" id="UP000094455">
    <property type="component" value="Unassembled WGS sequence"/>
</dbReference>
<dbReference type="EMBL" id="KV454002">
    <property type="protein sequence ID" value="ODQ47403.1"/>
    <property type="molecule type" value="Genomic_DNA"/>
</dbReference>
<name>A0A1E3NPD4_9ASCO</name>
<dbReference type="GO" id="GO:0070124">
    <property type="term" value="P:mitochondrial translational initiation"/>
    <property type="evidence" value="ECO:0007669"/>
    <property type="project" value="TreeGrafter"/>
</dbReference>
<dbReference type="STRING" id="763406.A0A1E3NPD4"/>
<dbReference type="PANTHER" id="PTHR41237:SF1">
    <property type="entry name" value="SMALL RIBOSOMAL SUBUNIT PROTEIN BS21M"/>
    <property type="match status" value="1"/>
</dbReference>
<evidence type="ECO:0008006" key="3">
    <source>
        <dbReference type="Google" id="ProtNLM"/>
    </source>
</evidence>
<dbReference type="OrthoDB" id="2501249at2759"/>